<dbReference type="InterPro" id="IPR000182">
    <property type="entry name" value="GNAT_dom"/>
</dbReference>
<dbReference type="InterPro" id="IPR016181">
    <property type="entry name" value="Acyl_CoA_acyltransferase"/>
</dbReference>
<comment type="caution">
    <text evidence="4">The sequence shown here is derived from an EMBL/GenBank/DDBJ whole genome shotgun (WGS) entry which is preliminary data.</text>
</comment>
<dbReference type="Proteomes" id="UP000320393">
    <property type="component" value="Unassembled WGS sequence"/>
</dbReference>
<evidence type="ECO:0000313" key="4">
    <source>
        <dbReference type="EMBL" id="TMJ15302.1"/>
    </source>
</evidence>
<feature type="domain" description="N-acetyltransferase" evidence="3">
    <location>
        <begin position="20"/>
        <end position="166"/>
    </location>
</feature>
<organism evidence="4 5">
    <name type="scientific">Candidatus Segetimicrobium genomatis</name>
    <dbReference type="NCBI Taxonomy" id="2569760"/>
    <lineage>
        <taxon>Bacteria</taxon>
        <taxon>Bacillati</taxon>
        <taxon>Candidatus Sysuimicrobiota</taxon>
        <taxon>Candidatus Sysuimicrobiia</taxon>
        <taxon>Candidatus Sysuimicrobiales</taxon>
        <taxon>Candidatus Segetimicrobiaceae</taxon>
        <taxon>Candidatus Segetimicrobium</taxon>
    </lineage>
</organism>
<sequence length="166" mass="18835">MRRRDIQAPPRSTDAKEAAMGVRRAVESDLEAIHPLLEQRTGAGLNRRRMMWREALGHPGYAAWIAEVDGRPVGFIDLFVFPDVSPGRKIGLINNLIVDARVRGRGLGRGLLREAIARCRKERAIELHVWTAQDNTPAIALYKRLGFVDRALLLELQVQSRRIVRR</sequence>
<evidence type="ECO:0000256" key="1">
    <source>
        <dbReference type="ARBA" id="ARBA00022679"/>
    </source>
</evidence>
<dbReference type="Gene3D" id="3.40.630.30">
    <property type="match status" value="1"/>
</dbReference>
<dbReference type="PROSITE" id="PS51186">
    <property type="entry name" value="GNAT"/>
    <property type="match status" value="1"/>
</dbReference>
<dbReference type="InterPro" id="IPR050832">
    <property type="entry name" value="Bact_Acetyltransf"/>
</dbReference>
<dbReference type="GO" id="GO:0016747">
    <property type="term" value="F:acyltransferase activity, transferring groups other than amino-acyl groups"/>
    <property type="evidence" value="ECO:0007669"/>
    <property type="project" value="InterPro"/>
</dbReference>
<evidence type="ECO:0000259" key="3">
    <source>
        <dbReference type="PROSITE" id="PS51186"/>
    </source>
</evidence>
<accession>A0A537M4Y6</accession>
<dbReference type="EMBL" id="VBAM01000065">
    <property type="protein sequence ID" value="TMJ15302.1"/>
    <property type="molecule type" value="Genomic_DNA"/>
</dbReference>
<dbReference type="Pfam" id="PF00583">
    <property type="entry name" value="Acetyltransf_1"/>
    <property type="match status" value="1"/>
</dbReference>
<protein>
    <submittedName>
        <fullName evidence="4">GNAT family N-acetyltransferase</fullName>
    </submittedName>
</protein>
<name>A0A537M4Y6_9BACT</name>
<keyword evidence="1 4" id="KW-0808">Transferase</keyword>
<reference evidence="4 5" key="1">
    <citation type="journal article" date="2019" name="Nat. Microbiol.">
        <title>Mediterranean grassland soil C-N compound turnover is dependent on rainfall and depth, and is mediated by genomically divergent microorganisms.</title>
        <authorList>
            <person name="Diamond S."/>
            <person name="Andeer P.F."/>
            <person name="Li Z."/>
            <person name="Crits-Christoph A."/>
            <person name="Burstein D."/>
            <person name="Anantharaman K."/>
            <person name="Lane K.R."/>
            <person name="Thomas B.C."/>
            <person name="Pan C."/>
            <person name="Northen T.R."/>
            <person name="Banfield J.F."/>
        </authorList>
    </citation>
    <scope>NUCLEOTIDE SEQUENCE [LARGE SCALE GENOMIC DNA]</scope>
    <source>
        <strain evidence="4">NP_5</strain>
    </source>
</reference>
<proteinExistence type="predicted"/>
<evidence type="ECO:0000256" key="2">
    <source>
        <dbReference type="ARBA" id="ARBA00023315"/>
    </source>
</evidence>
<dbReference type="SUPFAM" id="SSF55729">
    <property type="entry name" value="Acyl-CoA N-acyltransferases (Nat)"/>
    <property type="match status" value="1"/>
</dbReference>
<evidence type="ECO:0000313" key="5">
    <source>
        <dbReference type="Proteomes" id="UP000320393"/>
    </source>
</evidence>
<dbReference type="AlphaFoldDB" id="A0A537M4Y6"/>
<keyword evidence="2" id="KW-0012">Acyltransferase</keyword>
<gene>
    <name evidence="4" type="ORF">E6H02_02275</name>
</gene>
<dbReference type="PANTHER" id="PTHR43877">
    <property type="entry name" value="AMINOALKYLPHOSPHONATE N-ACETYLTRANSFERASE-RELATED-RELATED"/>
    <property type="match status" value="1"/>
</dbReference>